<dbReference type="EC" id="2.7.7.62" evidence="14"/>
<evidence type="ECO:0000256" key="6">
    <source>
        <dbReference type="ARBA" id="ARBA00005159"/>
    </source>
</evidence>
<dbReference type="EC" id="2.7.1.156" evidence="14"/>
<comment type="similarity">
    <text evidence="7 14">Belongs to the CobU/CobP family.</text>
</comment>
<dbReference type="RefSeq" id="WP_377833813.1">
    <property type="nucleotide sequence ID" value="NZ_JBHRSK010000010.1"/>
</dbReference>
<keyword evidence="8 14" id="KW-0169">Cobalamin biosynthesis</keyword>
<keyword evidence="16" id="KW-1185">Reference proteome</keyword>
<evidence type="ECO:0000256" key="8">
    <source>
        <dbReference type="ARBA" id="ARBA00022573"/>
    </source>
</evidence>
<gene>
    <name evidence="15" type="primary">cobU</name>
    <name evidence="15" type="ORF">ACFOES_13460</name>
</gene>
<comment type="catalytic activity">
    <reaction evidence="1 14">
        <text>adenosylcob(III)inamide + ATP = adenosylcob(III)inamide phosphate + ADP + H(+)</text>
        <dbReference type="Rhea" id="RHEA:15769"/>
        <dbReference type="ChEBI" id="CHEBI:2480"/>
        <dbReference type="ChEBI" id="CHEBI:15378"/>
        <dbReference type="ChEBI" id="CHEBI:30616"/>
        <dbReference type="ChEBI" id="CHEBI:58502"/>
        <dbReference type="ChEBI" id="CHEBI:456216"/>
        <dbReference type="EC" id="2.7.1.156"/>
    </reaction>
</comment>
<protein>
    <recommendedName>
        <fullName evidence="14">Bifunctional adenosylcobalamin biosynthesis protein</fullName>
        <ecNumber evidence="14">2.7.1.156</ecNumber>
        <ecNumber evidence="14">2.7.7.62</ecNumber>
    </recommendedName>
</protein>
<evidence type="ECO:0000256" key="3">
    <source>
        <dbReference type="ARBA" id="ARBA00001522"/>
    </source>
</evidence>
<dbReference type="GO" id="GO:0043752">
    <property type="term" value="F:adenosylcobinamide kinase activity"/>
    <property type="evidence" value="ECO:0007669"/>
    <property type="project" value="UniProtKB-EC"/>
</dbReference>
<keyword evidence="15" id="KW-0548">Nucleotidyltransferase</keyword>
<evidence type="ECO:0000256" key="12">
    <source>
        <dbReference type="ARBA" id="ARBA00022840"/>
    </source>
</evidence>
<name>A0ABV7AIR1_9RHOB</name>
<keyword evidence="12 14" id="KW-0067">ATP-binding</keyword>
<accession>A0ABV7AIR1</accession>
<dbReference type="PANTHER" id="PTHR34848">
    <property type="match status" value="1"/>
</dbReference>
<evidence type="ECO:0000256" key="2">
    <source>
        <dbReference type="ARBA" id="ARBA00000711"/>
    </source>
</evidence>
<dbReference type="Proteomes" id="UP001595443">
    <property type="component" value="Unassembled WGS sequence"/>
</dbReference>
<evidence type="ECO:0000256" key="13">
    <source>
        <dbReference type="ARBA" id="ARBA00023134"/>
    </source>
</evidence>
<dbReference type="InterPro" id="IPR027417">
    <property type="entry name" value="P-loop_NTPase"/>
</dbReference>
<dbReference type="CDD" id="cd00544">
    <property type="entry name" value="CobU"/>
    <property type="match status" value="1"/>
</dbReference>
<evidence type="ECO:0000256" key="9">
    <source>
        <dbReference type="ARBA" id="ARBA00022679"/>
    </source>
</evidence>
<comment type="function">
    <text evidence="4 14">Catalyzes ATP-dependent phosphorylation of adenosylcobinamide and addition of GMP to adenosylcobinamide phosphate.</text>
</comment>
<evidence type="ECO:0000256" key="4">
    <source>
        <dbReference type="ARBA" id="ARBA00003889"/>
    </source>
</evidence>
<comment type="caution">
    <text evidence="15">The sequence shown here is derived from an EMBL/GenBank/DDBJ whole genome shotgun (WGS) entry which is preliminary data.</text>
</comment>
<dbReference type="SUPFAM" id="SSF52540">
    <property type="entry name" value="P-loop containing nucleoside triphosphate hydrolases"/>
    <property type="match status" value="1"/>
</dbReference>
<dbReference type="NCBIfam" id="NF004469">
    <property type="entry name" value="PRK05800.1"/>
    <property type="match status" value="1"/>
</dbReference>
<comment type="pathway">
    <text evidence="5 14">Cofactor biosynthesis; adenosylcobalamin biosynthesis; adenosylcobalamin from cob(II)yrinate a,c-diamide: step 6/7.</text>
</comment>
<comment type="catalytic activity">
    <reaction evidence="2 14">
        <text>adenosylcob(III)inamide phosphate + GTP + H(+) = adenosylcob(III)inamide-GDP + diphosphate</text>
        <dbReference type="Rhea" id="RHEA:22712"/>
        <dbReference type="ChEBI" id="CHEBI:15378"/>
        <dbReference type="ChEBI" id="CHEBI:33019"/>
        <dbReference type="ChEBI" id="CHEBI:37565"/>
        <dbReference type="ChEBI" id="CHEBI:58502"/>
        <dbReference type="ChEBI" id="CHEBI:60487"/>
        <dbReference type="EC" id="2.7.7.62"/>
    </reaction>
</comment>
<evidence type="ECO:0000256" key="10">
    <source>
        <dbReference type="ARBA" id="ARBA00022741"/>
    </source>
</evidence>
<dbReference type="PIRSF" id="PIRSF006135">
    <property type="entry name" value="CobU"/>
    <property type="match status" value="1"/>
</dbReference>
<evidence type="ECO:0000313" key="15">
    <source>
        <dbReference type="EMBL" id="MFC2969107.1"/>
    </source>
</evidence>
<dbReference type="Gene3D" id="3.40.50.300">
    <property type="entry name" value="P-loop containing nucleotide triphosphate hydrolases"/>
    <property type="match status" value="1"/>
</dbReference>
<dbReference type="GO" id="GO:0008820">
    <property type="term" value="F:cobinamide phosphate guanylyltransferase activity"/>
    <property type="evidence" value="ECO:0007669"/>
    <property type="project" value="UniProtKB-EC"/>
</dbReference>
<comment type="pathway">
    <text evidence="6 14">Cofactor biosynthesis; adenosylcobalamin biosynthesis; adenosylcobalamin from cob(II)yrinate a,c-diamide: step 5/7.</text>
</comment>
<evidence type="ECO:0000256" key="1">
    <source>
        <dbReference type="ARBA" id="ARBA00000312"/>
    </source>
</evidence>
<evidence type="ECO:0000256" key="14">
    <source>
        <dbReference type="PIRNR" id="PIRNR006135"/>
    </source>
</evidence>
<keyword evidence="9 14" id="KW-0808">Transferase</keyword>
<dbReference type="PANTHER" id="PTHR34848:SF1">
    <property type="entry name" value="BIFUNCTIONAL ADENOSYLCOBALAMIN BIOSYNTHESIS PROTEIN COBU"/>
    <property type="match status" value="1"/>
</dbReference>
<keyword evidence="13 14" id="KW-0342">GTP-binding</keyword>
<dbReference type="EMBL" id="JBHRSK010000010">
    <property type="protein sequence ID" value="MFC2969107.1"/>
    <property type="molecule type" value="Genomic_DNA"/>
</dbReference>
<keyword evidence="11 14" id="KW-0418">Kinase</keyword>
<proteinExistence type="inferred from homology"/>
<organism evidence="15 16">
    <name type="scientific">Acidimangrovimonas pyrenivorans</name>
    <dbReference type="NCBI Taxonomy" id="2030798"/>
    <lineage>
        <taxon>Bacteria</taxon>
        <taxon>Pseudomonadati</taxon>
        <taxon>Pseudomonadota</taxon>
        <taxon>Alphaproteobacteria</taxon>
        <taxon>Rhodobacterales</taxon>
        <taxon>Paracoccaceae</taxon>
        <taxon>Acidimangrovimonas</taxon>
    </lineage>
</organism>
<keyword evidence="10 14" id="KW-0547">Nucleotide-binding</keyword>
<evidence type="ECO:0000313" key="16">
    <source>
        <dbReference type="Proteomes" id="UP001595443"/>
    </source>
</evidence>
<comment type="catalytic activity">
    <reaction evidence="3">
        <text>adenosylcob(III)inamide + GTP = adenosylcob(III)inamide phosphate + GDP + H(+)</text>
        <dbReference type="Rhea" id="RHEA:15765"/>
        <dbReference type="ChEBI" id="CHEBI:2480"/>
        <dbReference type="ChEBI" id="CHEBI:15378"/>
        <dbReference type="ChEBI" id="CHEBI:37565"/>
        <dbReference type="ChEBI" id="CHEBI:58189"/>
        <dbReference type="ChEBI" id="CHEBI:58502"/>
        <dbReference type="EC" id="2.7.1.156"/>
    </reaction>
</comment>
<evidence type="ECO:0000256" key="7">
    <source>
        <dbReference type="ARBA" id="ARBA00007490"/>
    </source>
</evidence>
<evidence type="ECO:0000256" key="11">
    <source>
        <dbReference type="ARBA" id="ARBA00022777"/>
    </source>
</evidence>
<evidence type="ECO:0000256" key="5">
    <source>
        <dbReference type="ARBA" id="ARBA00004692"/>
    </source>
</evidence>
<dbReference type="Pfam" id="PF02283">
    <property type="entry name" value="CobU"/>
    <property type="match status" value="1"/>
</dbReference>
<reference evidence="16" key="1">
    <citation type="journal article" date="2019" name="Int. J. Syst. Evol. Microbiol.">
        <title>The Global Catalogue of Microorganisms (GCM) 10K type strain sequencing project: providing services to taxonomists for standard genome sequencing and annotation.</title>
        <authorList>
            <consortium name="The Broad Institute Genomics Platform"/>
            <consortium name="The Broad Institute Genome Sequencing Center for Infectious Disease"/>
            <person name="Wu L."/>
            <person name="Ma J."/>
        </authorList>
    </citation>
    <scope>NUCLEOTIDE SEQUENCE [LARGE SCALE GENOMIC DNA]</scope>
    <source>
        <strain evidence="16">KCTC 62192</strain>
    </source>
</reference>
<sequence>MSKTILVTGGARSGKSRLAEGLAQALGPRPVYIATSEVHDDEMAARVAAHRHRRGPEWRLIEAPLDLVGALEASDGPENGGGPRLVDCLTLWLSNLMLGGHDWRAAAGALAEALAAQSAPVVLVTNEVGAGIVPENALARAYRDAAGLLNQQIAAVCDEVHMAVCGLSLKVKPHD</sequence>
<dbReference type="InterPro" id="IPR003203">
    <property type="entry name" value="CobU/CobP"/>
</dbReference>